<evidence type="ECO:0000256" key="4">
    <source>
        <dbReference type="ARBA" id="ARBA00022723"/>
    </source>
</evidence>
<name>A0ABR1FUZ8_AURAN</name>
<dbReference type="PANTHER" id="PTHR12001:SF69">
    <property type="entry name" value="ALL TRANS-POLYPRENYL-DIPHOSPHATE SYNTHASE PDSS1"/>
    <property type="match status" value="1"/>
</dbReference>
<dbReference type="PROSITE" id="PS00723">
    <property type="entry name" value="POLYPRENYL_SYNTHASE_1"/>
    <property type="match status" value="1"/>
</dbReference>
<keyword evidence="3 7" id="KW-0808">Transferase</keyword>
<evidence type="ECO:0000313" key="9">
    <source>
        <dbReference type="Proteomes" id="UP001363151"/>
    </source>
</evidence>
<dbReference type="PROSITE" id="PS00444">
    <property type="entry name" value="POLYPRENYL_SYNTHASE_2"/>
    <property type="match status" value="1"/>
</dbReference>
<dbReference type="InterPro" id="IPR000092">
    <property type="entry name" value="Polyprenyl_synt"/>
</dbReference>
<comment type="cofactor">
    <cofactor evidence="1">
        <name>Mg(2+)</name>
        <dbReference type="ChEBI" id="CHEBI:18420"/>
    </cofactor>
</comment>
<evidence type="ECO:0000256" key="2">
    <source>
        <dbReference type="ARBA" id="ARBA00006706"/>
    </source>
</evidence>
<reference evidence="8 9" key="1">
    <citation type="submission" date="2024-03" db="EMBL/GenBank/DDBJ databases">
        <title>Aureococcus anophagefferens CCMP1851 and Kratosvirus quantuckense: Draft genome of a second virus-susceptible host strain in the model system.</title>
        <authorList>
            <person name="Chase E."/>
            <person name="Truchon A.R."/>
            <person name="Schepens W."/>
            <person name="Wilhelm S.W."/>
        </authorList>
    </citation>
    <scope>NUCLEOTIDE SEQUENCE [LARGE SCALE GENOMIC DNA]</scope>
    <source>
        <strain evidence="8 9">CCMP1851</strain>
    </source>
</reference>
<gene>
    <name evidence="8" type="ORF">SO694_00027393</name>
</gene>
<proteinExistence type="inferred from homology"/>
<evidence type="ECO:0000256" key="3">
    <source>
        <dbReference type="ARBA" id="ARBA00022679"/>
    </source>
</evidence>
<accession>A0ABR1FUZ8</accession>
<sequence>MARWHMRAALAIVSCTVTLNTGTLGYLAPGQSSSMSTTPRARRGVRALKAATLPKVAEGDAKAESSPLRSVDVYATLPTMDLRLSDVTAGRPANSEAHTIDLARGPPIADPFALCRDELTPFSDNVKALVETENPVLSQAATMFFEQRHGKRFRPTIVALMAKALPVVHARDDAETCKAKQDRLGQITEMIHVASLIHDDVLDDADTRRGGDAIHKMYSNKVAVLSGDYLLARASVLLARLQHKQVVEVMAKALDSLVSGEIMQIKSNGAADKKAAADGDESRDAPAAAPEAKPSFFERALAALKLGKDGKQKKSEIAARDAKEMELYLRKSYYKTASLICDASKSCALLAGHDFDSATARAAEEYGYHLGLAFQIVDDVLDFVVDSDDLGKPAGADLSLGLATAPILYAAQDLPELRPLIDRRFKGDGDVTRAYETVRASRGLELSRKLAHFHAQRAVDAICRVAPDSEARDALISVCYIVLSRNK</sequence>
<evidence type="ECO:0000256" key="6">
    <source>
        <dbReference type="ARBA" id="ARBA00023229"/>
    </source>
</evidence>
<dbReference type="Proteomes" id="UP001363151">
    <property type="component" value="Unassembled WGS sequence"/>
</dbReference>
<organism evidence="8 9">
    <name type="scientific">Aureococcus anophagefferens</name>
    <name type="common">Harmful bloom alga</name>
    <dbReference type="NCBI Taxonomy" id="44056"/>
    <lineage>
        <taxon>Eukaryota</taxon>
        <taxon>Sar</taxon>
        <taxon>Stramenopiles</taxon>
        <taxon>Ochrophyta</taxon>
        <taxon>Pelagophyceae</taxon>
        <taxon>Pelagomonadales</taxon>
        <taxon>Pelagomonadaceae</taxon>
        <taxon>Aureococcus</taxon>
    </lineage>
</organism>
<evidence type="ECO:0000256" key="7">
    <source>
        <dbReference type="RuleBase" id="RU004466"/>
    </source>
</evidence>
<dbReference type="CDD" id="cd00685">
    <property type="entry name" value="Trans_IPPS_HT"/>
    <property type="match status" value="1"/>
</dbReference>
<dbReference type="Gene3D" id="1.10.600.10">
    <property type="entry name" value="Farnesyl Diphosphate Synthase"/>
    <property type="match status" value="1"/>
</dbReference>
<keyword evidence="4" id="KW-0479">Metal-binding</keyword>
<comment type="caution">
    <text evidence="8">The sequence shown here is derived from an EMBL/GenBank/DDBJ whole genome shotgun (WGS) entry which is preliminary data.</text>
</comment>
<dbReference type="InterPro" id="IPR033749">
    <property type="entry name" value="Polyprenyl_synt_CS"/>
</dbReference>
<dbReference type="EMBL" id="JBBJCI010000226">
    <property type="protein sequence ID" value="KAK7239154.1"/>
    <property type="molecule type" value="Genomic_DNA"/>
</dbReference>
<dbReference type="PANTHER" id="PTHR12001">
    <property type="entry name" value="GERANYLGERANYL PYROPHOSPHATE SYNTHASE"/>
    <property type="match status" value="1"/>
</dbReference>
<keyword evidence="6" id="KW-0414">Isoprene biosynthesis</keyword>
<evidence type="ECO:0000256" key="5">
    <source>
        <dbReference type="ARBA" id="ARBA00022842"/>
    </source>
</evidence>
<keyword evidence="9" id="KW-1185">Reference proteome</keyword>
<dbReference type="Pfam" id="PF00348">
    <property type="entry name" value="polyprenyl_synt"/>
    <property type="match status" value="2"/>
</dbReference>
<evidence type="ECO:0000256" key="1">
    <source>
        <dbReference type="ARBA" id="ARBA00001946"/>
    </source>
</evidence>
<protein>
    <submittedName>
        <fullName evidence="8">Polyprenyl synthetase</fullName>
    </submittedName>
</protein>
<comment type="similarity">
    <text evidence="2 7">Belongs to the FPP/GGPP synthase family.</text>
</comment>
<keyword evidence="5" id="KW-0460">Magnesium</keyword>
<dbReference type="SUPFAM" id="SSF48576">
    <property type="entry name" value="Terpenoid synthases"/>
    <property type="match status" value="1"/>
</dbReference>
<dbReference type="InterPro" id="IPR008949">
    <property type="entry name" value="Isoprenoid_synthase_dom_sf"/>
</dbReference>
<evidence type="ECO:0000313" key="8">
    <source>
        <dbReference type="EMBL" id="KAK7239154.1"/>
    </source>
</evidence>